<gene>
    <name evidence="3" type="primary">ptbB</name>
    <name evidence="3" type="ORF">GCM10009688_30490</name>
</gene>
<name>A0ABN2PJ89_9MICC</name>
<accession>A0ABN2PJ89</accession>
<reference evidence="3 4" key="1">
    <citation type="journal article" date="2019" name="Int. J. Syst. Evol. Microbiol.">
        <title>The Global Catalogue of Microorganisms (GCM) 10K type strain sequencing project: providing services to taxonomists for standard genome sequencing and annotation.</title>
        <authorList>
            <consortium name="The Broad Institute Genomics Platform"/>
            <consortium name="The Broad Institute Genome Sequencing Center for Infectious Disease"/>
            <person name="Wu L."/>
            <person name="Ma J."/>
        </authorList>
    </citation>
    <scope>NUCLEOTIDE SEQUENCE [LARGE SCALE GENOMIC DNA]</scope>
    <source>
        <strain evidence="3 4">JCM 13316</strain>
    </source>
</reference>
<dbReference type="PANTHER" id="PTHR31126">
    <property type="entry name" value="TYROSINE-PROTEIN PHOSPHATASE"/>
    <property type="match status" value="1"/>
</dbReference>
<evidence type="ECO:0000313" key="4">
    <source>
        <dbReference type="Proteomes" id="UP001500784"/>
    </source>
</evidence>
<dbReference type="Pfam" id="PF13350">
    <property type="entry name" value="Y_phosphatase3"/>
    <property type="match status" value="1"/>
</dbReference>
<dbReference type="PROSITE" id="PS50056">
    <property type="entry name" value="TYR_PHOSPHATASE_2"/>
    <property type="match status" value="1"/>
</dbReference>
<protein>
    <submittedName>
        <fullName evidence="3">Tyrosine-protein phosphatase PtbB</fullName>
    </submittedName>
</protein>
<dbReference type="InterPro" id="IPR016130">
    <property type="entry name" value="Tyr_Pase_AS"/>
</dbReference>
<sequence length="270" mass="27770">MAIHTLEGTFNFRDTGGLPLAGGGTTANGVLYRSDAISSLTPKGLADLAGSGIRVIIDYRTAAEQQMGPDRLPAAMDVEKVNLPLLEGAFTGMAEEAMQRAAASGDPAAAAHAVEAALAVLPTLGQLYTGMLEHGAAEFARTAGAVAAADGAVLIHCTAGKDRTGVSAALLLDAAGAERSAVVADYERSGENLAGEWSQRMLGMVGSMGVPLTEGIITLITRAPAEAIQTALAWVEENYGSAAGYLRAGGLTDPELVRLRARLRQPRTQA</sequence>
<evidence type="ECO:0000256" key="1">
    <source>
        <dbReference type="ARBA" id="ARBA00009580"/>
    </source>
</evidence>
<dbReference type="InterPro" id="IPR000387">
    <property type="entry name" value="Tyr_Pase_dom"/>
</dbReference>
<dbReference type="InterPro" id="IPR029021">
    <property type="entry name" value="Prot-tyrosine_phosphatase-like"/>
</dbReference>
<evidence type="ECO:0000259" key="2">
    <source>
        <dbReference type="PROSITE" id="PS50056"/>
    </source>
</evidence>
<dbReference type="RefSeq" id="WP_152228477.1">
    <property type="nucleotide sequence ID" value="NZ_BAAALV010000007.1"/>
</dbReference>
<dbReference type="InterPro" id="IPR026893">
    <property type="entry name" value="Tyr/Ser_Pase_IphP-type"/>
</dbReference>
<evidence type="ECO:0000313" key="3">
    <source>
        <dbReference type="EMBL" id="GAA1923294.1"/>
    </source>
</evidence>
<dbReference type="EMBL" id="BAAALV010000007">
    <property type="protein sequence ID" value="GAA1923294.1"/>
    <property type="molecule type" value="Genomic_DNA"/>
</dbReference>
<dbReference type="PROSITE" id="PS00383">
    <property type="entry name" value="TYR_PHOSPHATASE_1"/>
    <property type="match status" value="1"/>
</dbReference>
<dbReference type="Proteomes" id="UP001500784">
    <property type="component" value="Unassembled WGS sequence"/>
</dbReference>
<organism evidence="3 4">
    <name type="scientific">Arthrobacter gandavensis</name>
    <dbReference type="NCBI Taxonomy" id="169960"/>
    <lineage>
        <taxon>Bacteria</taxon>
        <taxon>Bacillati</taxon>
        <taxon>Actinomycetota</taxon>
        <taxon>Actinomycetes</taxon>
        <taxon>Micrococcales</taxon>
        <taxon>Micrococcaceae</taxon>
        <taxon>Arthrobacter</taxon>
    </lineage>
</organism>
<comment type="similarity">
    <text evidence="1">Belongs to the protein-tyrosine phosphatase family.</text>
</comment>
<dbReference type="Gene3D" id="3.90.190.10">
    <property type="entry name" value="Protein tyrosine phosphatase superfamily"/>
    <property type="match status" value="1"/>
</dbReference>
<dbReference type="PANTHER" id="PTHR31126:SF1">
    <property type="entry name" value="TYROSINE SPECIFIC PROTEIN PHOSPHATASES DOMAIN-CONTAINING PROTEIN"/>
    <property type="match status" value="1"/>
</dbReference>
<keyword evidence="4" id="KW-1185">Reference proteome</keyword>
<dbReference type="SUPFAM" id="SSF52799">
    <property type="entry name" value="(Phosphotyrosine protein) phosphatases II"/>
    <property type="match status" value="1"/>
</dbReference>
<proteinExistence type="inferred from homology"/>
<comment type="caution">
    <text evidence="3">The sequence shown here is derived from an EMBL/GenBank/DDBJ whole genome shotgun (WGS) entry which is preliminary data.</text>
</comment>
<feature type="domain" description="Tyrosine specific protein phosphatases" evidence="2">
    <location>
        <begin position="137"/>
        <end position="172"/>
    </location>
</feature>